<reference evidence="2 3" key="1">
    <citation type="submission" date="2017-04" db="EMBL/GenBank/DDBJ databases">
        <authorList>
            <person name="Afonso C.L."/>
            <person name="Miller P.J."/>
            <person name="Scott M.A."/>
            <person name="Spackman E."/>
            <person name="Goraichik I."/>
            <person name="Dimitrov K.M."/>
            <person name="Suarez D.L."/>
            <person name="Swayne D.E."/>
        </authorList>
    </citation>
    <scope>NUCLEOTIDE SEQUENCE [LARGE SCALE GENOMIC DNA]</scope>
    <source>
        <strain evidence="2 3">DSM 3385</strain>
    </source>
</reference>
<dbReference type="AlphaFoldDB" id="A0A1W2B866"/>
<dbReference type="EMBL" id="FWXY01000007">
    <property type="protein sequence ID" value="SMC69116.1"/>
    <property type="molecule type" value="Genomic_DNA"/>
</dbReference>
<feature type="domain" description="PatA-like N-terminal" evidence="1">
    <location>
        <begin position="4"/>
        <end position="158"/>
    </location>
</feature>
<evidence type="ECO:0000313" key="2">
    <source>
        <dbReference type="EMBL" id="SMC69116.1"/>
    </source>
</evidence>
<evidence type="ECO:0000259" key="1">
    <source>
        <dbReference type="Pfam" id="PF14332"/>
    </source>
</evidence>
<gene>
    <name evidence="2" type="ORF">SAMN02746065_10784</name>
</gene>
<dbReference type="InterPro" id="IPR025497">
    <property type="entry name" value="PatA-like_N"/>
</dbReference>
<name>A0A1W2B866_9BACT</name>
<dbReference type="PANTHER" id="PTHR36304:SF4">
    <property type="entry name" value="DUF4388 DOMAIN-CONTAINING PROTEIN"/>
    <property type="match status" value="1"/>
</dbReference>
<dbReference type="Proteomes" id="UP000192418">
    <property type="component" value="Unassembled WGS sequence"/>
</dbReference>
<evidence type="ECO:0000313" key="3">
    <source>
        <dbReference type="Proteomes" id="UP000192418"/>
    </source>
</evidence>
<dbReference type="OrthoDB" id="5412591at2"/>
<proteinExistence type="predicted"/>
<keyword evidence="3" id="KW-1185">Reference proteome</keyword>
<dbReference type="PANTHER" id="PTHR36304">
    <property type="entry name" value="DOMAIN GTPASE-ACTIVATING PROTEIN, PUTATIVE-RELATED-RELATED"/>
    <property type="match status" value="1"/>
</dbReference>
<sequence>MNLQGDFEGLTLASVLQLLCNEQKTGVLTVTCENEKSRVFFEHGTIVYASSSLKETRLGFLLRNDNVTSARQLKESIATGKETRVHLGKILVDKGYISIDTLKKYSTKQAETILYNIFFWKKGKFKYQDAQLNLKGMIIIQLNPMKLILEASRRIDELSVLRELIPSDELVFKISGKVQSNEEIKLNANEWRVLSLIDGIRTVGQITTESGYDEFAVYKILFSVISSGLIEQKEETTTASHGETSENYSEAIIIFNDIFQAIKKNIVEEIGANRSESLFKESKQKLVMELKTVFKNYHPDNDENTNLQAIESALEAMPHIEKTNNFLISGFSEYCGLVLQATGDLLGTQPLNNSLKDIEKILDYVATYQTDSKGKEKIVNDMTRIIELLRSHFNIDKKSKKNKKGWFSFF</sequence>
<dbReference type="RefSeq" id="WP_084068308.1">
    <property type="nucleotide sequence ID" value="NZ_FWXY01000007.1"/>
</dbReference>
<accession>A0A1W2B866</accession>
<protein>
    <recommendedName>
        <fullName evidence="1">PatA-like N-terminal domain-containing protein</fullName>
    </recommendedName>
</protein>
<organism evidence="2 3">
    <name type="scientific">Desulfocicer vacuolatum DSM 3385</name>
    <dbReference type="NCBI Taxonomy" id="1121400"/>
    <lineage>
        <taxon>Bacteria</taxon>
        <taxon>Pseudomonadati</taxon>
        <taxon>Thermodesulfobacteriota</taxon>
        <taxon>Desulfobacteria</taxon>
        <taxon>Desulfobacterales</taxon>
        <taxon>Desulfobacteraceae</taxon>
        <taxon>Desulfocicer</taxon>
    </lineage>
</organism>
<dbReference type="STRING" id="1121400.SAMN02746065_10784"/>
<dbReference type="Pfam" id="PF14332">
    <property type="entry name" value="DUF4388"/>
    <property type="match status" value="1"/>
</dbReference>